<evidence type="ECO:0000313" key="2">
    <source>
        <dbReference type="Proteomes" id="UP001164539"/>
    </source>
</evidence>
<name>A0ACC1YBA4_MELAZ</name>
<dbReference type="Proteomes" id="UP001164539">
    <property type="component" value="Chromosome 4"/>
</dbReference>
<evidence type="ECO:0000313" key="1">
    <source>
        <dbReference type="EMBL" id="KAJ4719850.1"/>
    </source>
</evidence>
<protein>
    <submittedName>
        <fullName evidence="1">CASP-like protein</fullName>
    </submittedName>
</protein>
<sequence length="213" mass="24176">MRSPQSLRNGDTPSPLPRIPHFQSTLSIQKLRRFNSLILVFRLGAFCFSFAASVFMVTNSRGSNSPHWYDYDAFRFVFAANAIVAIYSLFEMGRLNLGNFQRNHFLPRNLTSLVRFRTRSGFRIPAAVGGLGGDRVGEDIERDGRVYGHKCFLCAVRYIGGFGICRVFIYRAFISFVGVSSGLFYNQWLSFSFVAFRVDRGRRKGNGGMFRTA</sequence>
<proteinExistence type="predicted"/>
<dbReference type="EMBL" id="CM051397">
    <property type="protein sequence ID" value="KAJ4719850.1"/>
    <property type="molecule type" value="Genomic_DNA"/>
</dbReference>
<gene>
    <name evidence="1" type="ORF">OWV82_007767</name>
</gene>
<reference evidence="1 2" key="1">
    <citation type="journal article" date="2023" name="Science">
        <title>Complex scaffold remodeling in plant triterpene biosynthesis.</title>
        <authorList>
            <person name="De La Pena R."/>
            <person name="Hodgson H."/>
            <person name="Liu J.C."/>
            <person name="Stephenson M.J."/>
            <person name="Martin A.C."/>
            <person name="Owen C."/>
            <person name="Harkess A."/>
            <person name="Leebens-Mack J."/>
            <person name="Jimenez L.E."/>
            <person name="Osbourn A."/>
            <person name="Sattely E.S."/>
        </authorList>
    </citation>
    <scope>NUCLEOTIDE SEQUENCE [LARGE SCALE GENOMIC DNA]</scope>
    <source>
        <strain evidence="2">cv. JPN11</strain>
        <tissue evidence="1">Leaf</tissue>
    </source>
</reference>
<organism evidence="1 2">
    <name type="scientific">Melia azedarach</name>
    <name type="common">Chinaberry tree</name>
    <dbReference type="NCBI Taxonomy" id="155640"/>
    <lineage>
        <taxon>Eukaryota</taxon>
        <taxon>Viridiplantae</taxon>
        <taxon>Streptophyta</taxon>
        <taxon>Embryophyta</taxon>
        <taxon>Tracheophyta</taxon>
        <taxon>Spermatophyta</taxon>
        <taxon>Magnoliopsida</taxon>
        <taxon>eudicotyledons</taxon>
        <taxon>Gunneridae</taxon>
        <taxon>Pentapetalae</taxon>
        <taxon>rosids</taxon>
        <taxon>malvids</taxon>
        <taxon>Sapindales</taxon>
        <taxon>Meliaceae</taxon>
        <taxon>Melia</taxon>
    </lineage>
</organism>
<accession>A0ACC1YBA4</accession>
<comment type="caution">
    <text evidence="1">The sequence shown here is derived from an EMBL/GenBank/DDBJ whole genome shotgun (WGS) entry which is preliminary data.</text>
</comment>
<keyword evidence="2" id="KW-1185">Reference proteome</keyword>